<evidence type="ECO:0000256" key="4">
    <source>
        <dbReference type="SAM" id="MobiDB-lite"/>
    </source>
</evidence>
<dbReference type="GO" id="GO:0005525">
    <property type="term" value="F:GTP binding"/>
    <property type="evidence" value="ECO:0007669"/>
    <property type="project" value="UniProtKB-KW"/>
</dbReference>
<dbReference type="PANTHER" id="PTHR46152">
    <property type="entry name" value="NF-KAPPA-B INHIBITOR-INTERACTING RAS-LIKE PROTEIN"/>
    <property type="match status" value="1"/>
</dbReference>
<dbReference type="GO" id="GO:0032484">
    <property type="term" value="P:Ral protein signal transduction"/>
    <property type="evidence" value="ECO:0007669"/>
    <property type="project" value="TreeGrafter"/>
</dbReference>
<name>A0A3P7LUI2_DIBLA</name>
<dbReference type="InterPro" id="IPR001806">
    <property type="entry name" value="Small_GTPase"/>
</dbReference>
<evidence type="ECO:0000313" key="6">
    <source>
        <dbReference type="Proteomes" id="UP000281553"/>
    </source>
</evidence>
<comment type="similarity">
    <text evidence="1">Belongs to the small GTPase superfamily. Ras family. KappaB-Ras subfamily.</text>
</comment>
<proteinExistence type="inferred from homology"/>
<evidence type="ECO:0000256" key="3">
    <source>
        <dbReference type="ARBA" id="ARBA00023134"/>
    </source>
</evidence>
<dbReference type="Pfam" id="PF00071">
    <property type="entry name" value="Ras"/>
    <property type="match status" value="1"/>
</dbReference>
<dbReference type="AlphaFoldDB" id="A0A3P7LUI2"/>
<keyword evidence="3" id="KW-0342">GTP-binding</keyword>
<keyword evidence="6" id="KW-1185">Reference proteome</keyword>
<gene>
    <name evidence="5" type="ORF">DILT_LOCUS9579</name>
</gene>
<dbReference type="Gene3D" id="3.40.50.300">
    <property type="entry name" value="P-loop containing nucleotide triphosphate hydrolases"/>
    <property type="match status" value="1"/>
</dbReference>
<organism evidence="5 6">
    <name type="scientific">Dibothriocephalus latus</name>
    <name type="common">Fish tapeworm</name>
    <name type="synonym">Diphyllobothrium latum</name>
    <dbReference type="NCBI Taxonomy" id="60516"/>
    <lineage>
        <taxon>Eukaryota</taxon>
        <taxon>Metazoa</taxon>
        <taxon>Spiralia</taxon>
        <taxon>Lophotrochozoa</taxon>
        <taxon>Platyhelminthes</taxon>
        <taxon>Cestoda</taxon>
        <taxon>Eucestoda</taxon>
        <taxon>Diphyllobothriidea</taxon>
        <taxon>Diphyllobothriidae</taxon>
        <taxon>Dibothriocephalus</taxon>
    </lineage>
</organism>
<feature type="region of interest" description="Disordered" evidence="4">
    <location>
        <begin position="143"/>
        <end position="167"/>
    </location>
</feature>
<evidence type="ECO:0000256" key="1">
    <source>
        <dbReference type="ARBA" id="ARBA00008094"/>
    </source>
</evidence>
<dbReference type="SUPFAM" id="SSF52540">
    <property type="entry name" value="P-loop containing nucleoside triphosphate hydrolases"/>
    <property type="match status" value="1"/>
</dbReference>
<dbReference type="InterPro" id="IPR027417">
    <property type="entry name" value="P-loop_NTPase"/>
</dbReference>
<sequence>MLGPSGDPKCEVNKRLVPVVTSSPILVPPHTYEDTYSLCVETEKGVREKVRVYEVGGGSPTKLGQHFLLNCDAVIIMFDVSDYSSFLVAQKLKEEVDSGKDKREPMVVALVGNKLDRPKDSHFEIPVPPCAWALKEKANVPAKTAPHYNPGVHTINSGEDDEPGQKE</sequence>
<dbReference type="GO" id="GO:0003924">
    <property type="term" value="F:GTPase activity"/>
    <property type="evidence" value="ECO:0007669"/>
    <property type="project" value="InterPro"/>
</dbReference>
<keyword evidence="2" id="KW-0547">Nucleotide-binding</keyword>
<reference evidence="5 6" key="1">
    <citation type="submission" date="2018-11" db="EMBL/GenBank/DDBJ databases">
        <authorList>
            <consortium name="Pathogen Informatics"/>
        </authorList>
    </citation>
    <scope>NUCLEOTIDE SEQUENCE [LARGE SCALE GENOMIC DNA]</scope>
</reference>
<dbReference type="GO" id="GO:0032794">
    <property type="term" value="F:GTPase activating protein binding"/>
    <property type="evidence" value="ECO:0007669"/>
    <property type="project" value="TreeGrafter"/>
</dbReference>
<dbReference type="GO" id="GO:0043124">
    <property type="term" value="P:negative regulation of canonical NF-kappaB signal transduction"/>
    <property type="evidence" value="ECO:0007669"/>
    <property type="project" value="InterPro"/>
</dbReference>
<dbReference type="PANTHER" id="PTHR46152:SF3">
    <property type="entry name" value="NF-KAPPA-B INHIBITOR-INTERACTING RAS-LIKE PROTEIN"/>
    <property type="match status" value="1"/>
</dbReference>
<evidence type="ECO:0000256" key="2">
    <source>
        <dbReference type="ARBA" id="ARBA00022741"/>
    </source>
</evidence>
<dbReference type="EMBL" id="UYRU01057254">
    <property type="protein sequence ID" value="VDN13748.1"/>
    <property type="molecule type" value="Genomic_DNA"/>
</dbReference>
<evidence type="ECO:0000313" key="5">
    <source>
        <dbReference type="EMBL" id="VDN13748.1"/>
    </source>
</evidence>
<feature type="compositionally biased region" description="Acidic residues" evidence="4">
    <location>
        <begin position="158"/>
        <end position="167"/>
    </location>
</feature>
<dbReference type="InterPro" id="IPR042227">
    <property type="entry name" value="KBRS"/>
</dbReference>
<dbReference type="Proteomes" id="UP000281553">
    <property type="component" value="Unassembled WGS sequence"/>
</dbReference>
<dbReference type="OrthoDB" id="10002389at2759"/>
<accession>A0A3P7LUI2</accession>
<protein>
    <submittedName>
        <fullName evidence="5">Uncharacterized protein</fullName>
    </submittedName>
</protein>